<dbReference type="PANTHER" id="PTHR21660:SF1">
    <property type="entry name" value="ACYL-COENZYME A THIOESTERASE 13"/>
    <property type="match status" value="1"/>
</dbReference>
<keyword evidence="2" id="KW-0378">Hydrolase</keyword>
<organism evidence="4 5">
    <name type="scientific">Roseovarius atlanticus</name>
    <dbReference type="NCBI Taxonomy" id="1641875"/>
    <lineage>
        <taxon>Bacteria</taxon>
        <taxon>Pseudomonadati</taxon>
        <taxon>Pseudomonadota</taxon>
        <taxon>Alphaproteobacteria</taxon>
        <taxon>Rhodobacterales</taxon>
        <taxon>Roseobacteraceae</taxon>
        <taxon>Roseovarius</taxon>
    </lineage>
</organism>
<dbReference type="AlphaFoldDB" id="A0A0T5NYN0"/>
<dbReference type="Pfam" id="PF03061">
    <property type="entry name" value="4HBT"/>
    <property type="match status" value="1"/>
</dbReference>
<accession>A0A0T5NYN0</accession>
<name>A0A0T5NYN0_9RHOB</name>
<evidence type="ECO:0000259" key="3">
    <source>
        <dbReference type="Pfam" id="PF03061"/>
    </source>
</evidence>
<dbReference type="InterPro" id="IPR003736">
    <property type="entry name" value="PAAI_dom"/>
</dbReference>
<evidence type="ECO:0000256" key="2">
    <source>
        <dbReference type="ARBA" id="ARBA00022801"/>
    </source>
</evidence>
<evidence type="ECO:0000313" key="5">
    <source>
        <dbReference type="Proteomes" id="UP000051295"/>
    </source>
</evidence>
<evidence type="ECO:0000313" key="4">
    <source>
        <dbReference type="EMBL" id="KRS13992.1"/>
    </source>
</evidence>
<dbReference type="RefSeq" id="WP_057791067.1">
    <property type="nucleotide sequence ID" value="NZ_LAXJ01000003.1"/>
</dbReference>
<dbReference type="InterPro" id="IPR039298">
    <property type="entry name" value="ACOT13"/>
</dbReference>
<sequence>MTDTFDPNLREAPSPLSETLGFDMTDWSEGYARVEAPIAPHLMNRQGLPHGGVYAAILDTAMGFCGCFTGDPKIKQNALTLSMTVNYLARATGTHLVAEARVTGGGRSTFFAKGEVRDDTGTLIAEATGVFKLRSRK</sequence>
<protein>
    <submittedName>
        <fullName evidence="4">Phenylacetic acid degradation protein</fullName>
    </submittedName>
</protein>
<keyword evidence="5" id="KW-1185">Reference proteome</keyword>
<dbReference type="PATRIC" id="fig|1641875.4.peg.3124"/>
<gene>
    <name evidence="4" type="ORF">XM53_05495</name>
</gene>
<proteinExistence type="inferred from homology"/>
<evidence type="ECO:0000256" key="1">
    <source>
        <dbReference type="ARBA" id="ARBA00008324"/>
    </source>
</evidence>
<dbReference type="SUPFAM" id="SSF54637">
    <property type="entry name" value="Thioesterase/thiol ester dehydrase-isomerase"/>
    <property type="match status" value="1"/>
</dbReference>
<dbReference type="PANTHER" id="PTHR21660">
    <property type="entry name" value="THIOESTERASE SUPERFAMILY MEMBER-RELATED"/>
    <property type="match status" value="1"/>
</dbReference>
<dbReference type="InterPro" id="IPR006683">
    <property type="entry name" value="Thioestr_dom"/>
</dbReference>
<dbReference type="OrthoDB" id="3477511at2"/>
<dbReference type="Proteomes" id="UP000051295">
    <property type="component" value="Unassembled WGS sequence"/>
</dbReference>
<comment type="similarity">
    <text evidence="1">Belongs to the thioesterase PaaI family.</text>
</comment>
<comment type="caution">
    <text evidence="4">The sequence shown here is derived from an EMBL/GenBank/DDBJ whole genome shotgun (WGS) entry which is preliminary data.</text>
</comment>
<dbReference type="NCBIfam" id="TIGR00369">
    <property type="entry name" value="unchar_dom_1"/>
    <property type="match status" value="1"/>
</dbReference>
<dbReference type="EMBL" id="LAXJ01000003">
    <property type="protein sequence ID" value="KRS13992.1"/>
    <property type="molecule type" value="Genomic_DNA"/>
</dbReference>
<feature type="domain" description="Thioesterase" evidence="3">
    <location>
        <begin position="48"/>
        <end position="124"/>
    </location>
</feature>
<dbReference type="STRING" id="1641875.XM53_05495"/>
<dbReference type="CDD" id="cd03443">
    <property type="entry name" value="PaaI_thioesterase"/>
    <property type="match status" value="1"/>
</dbReference>
<dbReference type="InterPro" id="IPR029069">
    <property type="entry name" value="HotDog_dom_sf"/>
</dbReference>
<dbReference type="Gene3D" id="3.10.129.10">
    <property type="entry name" value="Hotdog Thioesterase"/>
    <property type="match status" value="1"/>
</dbReference>
<reference evidence="4 5" key="1">
    <citation type="submission" date="2015-04" db="EMBL/GenBank/DDBJ databases">
        <title>The draft genome sequence of Roseovarius sp.R12b.</title>
        <authorList>
            <person name="Li G."/>
            <person name="Lai Q."/>
            <person name="Shao Z."/>
            <person name="Yan P."/>
        </authorList>
    </citation>
    <scope>NUCLEOTIDE SEQUENCE [LARGE SCALE GENOMIC DNA]</scope>
    <source>
        <strain evidence="4 5">R12B</strain>
    </source>
</reference>
<dbReference type="GO" id="GO:0047617">
    <property type="term" value="F:fatty acyl-CoA hydrolase activity"/>
    <property type="evidence" value="ECO:0007669"/>
    <property type="project" value="InterPro"/>
</dbReference>